<accession>A0A1S2LNQ0</accession>
<reference evidence="5 7" key="1">
    <citation type="submission" date="2016-10" db="EMBL/GenBank/DDBJ databases">
        <title>Draft genome sequences of four alkaliphilic bacteria belonging to the Anaerobacillus genus.</title>
        <authorList>
            <person name="Bassil N.M."/>
            <person name="Lloyd J.R."/>
        </authorList>
    </citation>
    <scope>NUCLEOTIDE SEQUENCE [LARGE SCALE GENOMIC DNA]</scope>
    <source>
        <strain evidence="5 7">NB2006</strain>
    </source>
</reference>
<dbReference type="AlphaFoldDB" id="A0A1S2LNQ0"/>
<dbReference type="SUPFAM" id="SSF110738">
    <property type="entry name" value="Glycerate kinase I"/>
    <property type="match status" value="1"/>
</dbReference>
<dbReference type="Gene3D" id="3.40.50.10350">
    <property type="entry name" value="Glycerate kinase, domain 1"/>
    <property type="match status" value="1"/>
</dbReference>
<name>A0A1S2LNQ0_9BACI</name>
<evidence type="ECO:0000313" key="7">
    <source>
        <dbReference type="Proteomes" id="UP000180175"/>
    </source>
</evidence>
<dbReference type="PANTHER" id="PTHR21599:SF0">
    <property type="entry name" value="GLYCERATE KINASE"/>
    <property type="match status" value="1"/>
</dbReference>
<dbReference type="Gene3D" id="3.90.1510.10">
    <property type="entry name" value="Glycerate kinase, domain 2"/>
    <property type="match status" value="1"/>
</dbReference>
<sequence length="378" mass="39875">MKVIVAPDSFKGSISSKDLCSAIALGIKNVFPDANVLEIPMADGGEGTMENLVYATDGKVHSIKANDPLGREIEASYGVLGDGQTAIIEMAQASGLPSLTEAERNPLITSSFGTGQLILDALDKGYRSFIIGLGGSATNDGGTGMLKALGVKFLNNKNEELEDNVASLKELSYIDLANIDDRIKASKFIVASDVSNPLCGKNGASHIFGPQKGATPEMVQLLDSSLNKYGEIIHQQLGINVLEIPGAGAAGGMGAALIAFFNAEVNSGIDITVNVTQLQELIKAADIVITGEGKFDSQTLSGKVIAGVSKVANREKVPVIVLCGTNELKSYEMDELGVVSAFSLVPGPCTLNDSVRNAHQWVIDRTEQIMRMYKLINS</sequence>
<evidence type="ECO:0000313" key="5">
    <source>
        <dbReference type="EMBL" id="OIJ13964.1"/>
    </source>
</evidence>
<dbReference type="OrthoDB" id="9774290at2"/>
<dbReference type="GO" id="GO:0031388">
    <property type="term" value="P:organic acid phosphorylation"/>
    <property type="evidence" value="ECO:0007669"/>
    <property type="project" value="UniProtKB-UniRule"/>
</dbReference>
<keyword evidence="2 4" id="KW-0808">Transferase</keyword>
<dbReference type="RefSeq" id="WP_071317539.1">
    <property type="nucleotide sequence ID" value="NZ_CP063356.2"/>
</dbReference>
<gene>
    <name evidence="6" type="ORF">AWH56_016090</name>
    <name evidence="5" type="ORF">AWH56_13120</name>
</gene>
<evidence type="ECO:0000256" key="1">
    <source>
        <dbReference type="ARBA" id="ARBA00006284"/>
    </source>
</evidence>
<dbReference type="GO" id="GO:0008887">
    <property type="term" value="F:glycerate kinase activity"/>
    <property type="evidence" value="ECO:0007669"/>
    <property type="project" value="UniProtKB-UniRule"/>
</dbReference>
<evidence type="ECO:0000256" key="2">
    <source>
        <dbReference type="ARBA" id="ARBA00022679"/>
    </source>
</evidence>
<organism evidence="5 7">
    <name type="scientific">Anaerobacillus isosaccharinicus</name>
    <dbReference type="NCBI Taxonomy" id="1532552"/>
    <lineage>
        <taxon>Bacteria</taxon>
        <taxon>Bacillati</taxon>
        <taxon>Bacillota</taxon>
        <taxon>Bacilli</taxon>
        <taxon>Bacillales</taxon>
        <taxon>Bacillaceae</taxon>
        <taxon>Anaerobacillus</taxon>
    </lineage>
</organism>
<reference evidence="6 7" key="2">
    <citation type="journal article" date="2017" name="Genome Announc.">
        <title>Draft Genome Sequences of Four Alkaliphilic Bacteria Belonging to the Anaerobacillus Genus.</title>
        <authorList>
            <person name="Bassil N.M."/>
            <person name="Lloyd J.R."/>
        </authorList>
    </citation>
    <scope>NUCLEOTIDE SEQUENCE [LARGE SCALE GENOMIC DNA]</scope>
    <source>
        <strain evidence="6 7">NB2006</strain>
    </source>
</reference>
<evidence type="ECO:0000313" key="6">
    <source>
        <dbReference type="EMBL" id="QOY34244.1"/>
    </source>
</evidence>
<reference evidence="6" key="4">
    <citation type="submission" date="2020-10" db="EMBL/GenBank/DDBJ databases">
        <authorList>
            <person name="Bassil N.M."/>
            <person name="Lloyd J.R."/>
        </authorList>
    </citation>
    <scope>NUCLEOTIDE SEQUENCE</scope>
    <source>
        <strain evidence="6">NB2006</strain>
    </source>
</reference>
<dbReference type="KEGG" id="aia:AWH56_016090"/>
<dbReference type="Proteomes" id="UP000180175">
    <property type="component" value="Chromosome"/>
</dbReference>
<dbReference type="PANTHER" id="PTHR21599">
    <property type="entry name" value="GLYCERATE KINASE"/>
    <property type="match status" value="1"/>
</dbReference>
<dbReference type="InterPro" id="IPR018193">
    <property type="entry name" value="Glyc_kinase_flavodox-like_fold"/>
</dbReference>
<evidence type="ECO:0000256" key="4">
    <source>
        <dbReference type="PIRNR" id="PIRNR006078"/>
    </source>
</evidence>
<dbReference type="NCBIfam" id="TIGR00045">
    <property type="entry name" value="glycerate kinase"/>
    <property type="match status" value="1"/>
</dbReference>
<keyword evidence="3 4" id="KW-0418">Kinase</keyword>
<reference evidence="6 7" key="3">
    <citation type="journal article" date="2019" name="Int. J. Syst. Evol. Microbiol.">
        <title>Anaerobacillus isosaccharinicus sp. nov., an alkaliphilic bacterium which degrades isosaccharinic acid.</title>
        <authorList>
            <person name="Bassil N.M."/>
            <person name="Lloyd J.R."/>
        </authorList>
    </citation>
    <scope>NUCLEOTIDE SEQUENCE [LARGE SCALE GENOMIC DNA]</scope>
    <source>
        <strain evidence="6 7">NB2006</strain>
    </source>
</reference>
<dbReference type="PIRSF" id="PIRSF006078">
    <property type="entry name" value="GlxK"/>
    <property type="match status" value="1"/>
</dbReference>
<evidence type="ECO:0000256" key="3">
    <source>
        <dbReference type="ARBA" id="ARBA00022777"/>
    </source>
</evidence>
<dbReference type="EMBL" id="CP063356">
    <property type="protein sequence ID" value="QOY34244.1"/>
    <property type="molecule type" value="Genomic_DNA"/>
</dbReference>
<dbReference type="EMBL" id="LQXD01000119">
    <property type="protein sequence ID" value="OIJ13964.1"/>
    <property type="molecule type" value="Genomic_DNA"/>
</dbReference>
<dbReference type="InterPro" id="IPR018197">
    <property type="entry name" value="Glycerate_kinase_RE-like"/>
</dbReference>
<protein>
    <submittedName>
        <fullName evidence="5">Glycerate kinase</fullName>
    </submittedName>
</protein>
<keyword evidence="7" id="KW-1185">Reference proteome</keyword>
<comment type="similarity">
    <text evidence="1 4">Belongs to the glycerate kinase type-1 family.</text>
</comment>
<proteinExistence type="inferred from homology"/>
<dbReference type="Pfam" id="PF02595">
    <property type="entry name" value="Gly_kinase"/>
    <property type="match status" value="1"/>
</dbReference>
<dbReference type="InterPro" id="IPR004381">
    <property type="entry name" value="Glycerate_kinase"/>
</dbReference>
<dbReference type="InterPro" id="IPR036129">
    <property type="entry name" value="Glycerate_kinase_sf"/>
</dbReference>